<keyword evidence="3" id="KW-1185">Reference proteome</keyword>
<evidence type="ECO:0000313" key="2">
    <source>
        <dbReference type="EMBL" id="ETO19868.1"/>
    </source>
</evidence>
<keyword evidence="1" id="KW-0472">Membrane</keyword>
<evidence type="ECO:0000313" key="3">
    <source>
        <dbReference type="Proteomes" id="UP000023152"/>
    </source>
</evidence>
<gene>
    <name evidence="2" type="ORF">RFI_17359</name>
</gene>
<dbReference type="AlphaFoldDB" id="X6N1X4"/>
<keyword evidence="1" id="KW-1133">Transmembrane helix</keyword>
<evidence type="ECO:0000256" key="1">
    <source>
        <dbReference type="SAM" id="Phobius"/>
    </source>
</evidence>
<feature type="transmembrane region" description="Helical" evidence="1">
    <location>
        <begin position="144"/>
        <end position="168"/>
    </location>
</feature>
<sequence>KGYVPPVRPPPPDGPPPLAKVPTDEAFWTEALDELESKGFRNRKKNLELLIRYALRNSDGSVDKMASANKVIDQLRKLMAKKNRIIYLFFLFSGVCVMKFSFRSCSMQALHICVSILFCVRVFVFFFVFGVITITRRKKTKSKTYFPLTCFFVVICLTSDVNVFLFLFQDCSQIRFV</sequence>
<feature type="non-terminal residue" evidence="2">
    <location>
        <position position="1"/>
    </location>
</feature>
<feature type="transmembrane region" description="Helical" evidence="1">
    <location>
        <begin position="85"/>
        <end position="102"/>
    </location>
</feature>
<accession>X6N1X4</accession>
<organism evidence="2 3">
    <name type="scientific">Reticulomyxa filosa</name>
    <dbReference type="NCBI Taxonomy" id="46433"/>
    <lineage>
        <taxon>Eukaryota</taxon>
        <taxon>Sar</taxon>
        <taxon>Rhizaria</taxon>
        <taxon>Retaria</taxon>
        <taxon>Foraminifera</taxon>
        <taxon>Monothalamids</taxon>
        <taxon>Reticulomyxidae</taxon>
        <taxon>Reticulomyxa</taxon>
    </lineage>
</organism>
<feature type="transmembrane region" description="Helical" evidence="1">
    <location>
        <begin position="108"/>
        <end position="132"/>
    </location>
</feature>
<reference evidence="2 3" key="1">
    <citation type="journal article" date="2013" name="Curr. Biol.">
        <title>The Genome of the Foraminiferan Reticulomyxa filosa.</title>
        <authorList>
            <person name="Glockner G."/>
            <person name="Hulsmann N."/>
            <person name="Schleicher M."/>
            <person name="Noegel A.A."/>
            <person name="Eichinger L."/>
            <person name="Gallinger C."/>
            <person name="Pawlowski J."/>
            <person name="Sierra R."/>
            <person name="Euteneuer U."/>
            <person name="Pillet L."/>
            <person name="Moustafa A."/>
            <person name="Platzer M."/>
            <person name="Groth M."/>
            <person name="Szafranski K."/>
            <person name="Schliwa M."/>
        </authorList>
    </citation>
    <scope>NUCLEOTIDE SEQUENCE [LARGE SCALE GENOMIC DNA]</scope>
</reference>
<keyword evidence="1" id="KW-0812">Transmembrane</keyword>
<protein>
    <submittedName>
        <fullName evidence="2">Uncharacterized protein</fullName>
    </submittedName>
</protein>
<name>X6N1X4_RETFI</name>
<dbReference type="EMBL" id="ASPP01013207">
    <property type="protein sequence ID" value="ETO19868.1"/>
    <property type="molecule type" value="Genomic_DNA"/>
</dbReference>
<proteinExistence type="predicted"/>
<dbReference type="Proteomes" id="UP000023152">
    <property type="component" value="Unassembled WGS sequence"/>
</dbReference>
<comment type="caution">
    <text evidence="2">The sequence shown here is derived from an EMBL/GenBank/DDBJ whole genome shotgun (WGS) entry which is preliminary data.</text>
</comment>